<organism evidence="1">
    <name type="scientific">Acinetobacter phage vB_Ab_01_KEN_01</name>
    <dbReference type="NCBI Taxonomy" id="3143010"/>
    <lineage>
        <taxon>Viruses</taxon>
    </lineage>
</organism>
<name>A0AAU8KU78_9VIRU</name>
<evidence type="ECO:0000313" key="1">
    <source>
        <dbReference type="EMBL" id="XCN27076.1"/>
    </source>
</evidence>
<sequence length="29" mass="3420">MRSESMKVQSLALKHKRFSRIRQNAKCVS</sequence>
<protein>
    <submittedName>
        <fullName evidence="1">Uncharacterized protein</fullName>
    </submittedName>
</protein>
<accession>A0AAU8KU78</accession>
<proteinExistence type="predicted"/>
<gene>
    <name evidence="1" type="ORF">SMMRWMVJ_CDS0088</name>
</gene>
<reference evidence="1" key="1">
    <citation type="submission" date="2024-05" db="EMBL/GenBank/DDBJ databases">
        <title>Complete Genome Sequences of 14 Acinetobacter baumannii phages isolated in Kenya.</title>
        <authorList>
            <person name="Mwai F."/>
            <person name="Kigen C."/>
            <person name="Makobe C."/>
            <person name="Georges M."/>
            <person name="Mutai I."/>
            <person name="Odoyo E."/>
            <person name="Gachoya M."/>
            <person name="Musila L."/>
        </authorList>
    </citation>
    <scope>NUCLEOTIDE SEQUENCE</scope>
</reference>
<dbReference type="EMBL" id="PP841127">
    <property type="protein sequence ID" value="XCN27076.1"/>
    <property type="molecule type" value="Genomic_DNA"/>
</dbReference>